<dbReference type="InterPro" id="IPR017871">
    <property type="entry name" value="ABC_transporter-like_CS"/>
</dbReference>
<dbReference type="SMART" id="SM00382">
    <property type="entry name" value="AAA"/>
    <property type="match status" value="1"/>
</dbReference>
<proteinExistence type="predicted"/>
<dbReference type="InterPro" id="IPR050093">
    <property type="entry name" value="ABC_SmlMolc_Importer"/>
</dbReference>
<keyword evidence="6" id="KW-1185">Reference proteome</keyword>
<organism evidence="5 6">
    <name type="scientific">Flavobacterium sediminilitoris</name>
    <dbReference type="NCBI Taxonomy" id="2024526"/>
    <lineage>
        <taxon>Bacteria</taxon>
        <taxon>Pseudomonadati</taxon>
        <taxon>Bacteroidota</taxon>
        <taxon>Flavobacteriia</taxon>
        <taxon>Flavobacteriales</taxon>
        <taxon>Flavobacteriaceae</taxon>
        <taxon>Flavobacterium</taxon>
    </lineage>
</organism>
<dbReference type="RefSeq" id="WP_045968777.1">
    <property type="nucleotide sequence ID" value="NZ_CP090145.1"/>
</dbReference>
<dbReference type="InterPro" id="IPR027417">
    <property type="entry name" value="P-loop_NTPase"/>
</dbReference>
<keyword evidence="2" id="KW-0547">Nucleotide-binding</keyword>
<dbReference type="InterPro" id="IPR003593">
    <property type="entry name" value="AAA+_ATPase"/>
</dbReference>
<dbReference type="SUPFAM" id="SSF52540">
    <property type="entry name" value="P-loop containing nucleoside triphosphate hydrolases"/>
    <property type="match status" value="1"/>
</dbReference>
<dbReference type="GO" id="GO:0005524">
    <property type="term" value="F:ATP binding"/>
    <property type="evidence" value="ECO:0007669"/>
    <property type="project" value="UniProtKB-KW"/>
</dbReference>
<dbReference type="Proteomes" id="UP000830454">
    <property type="component" value="Chromosome"/>
</dbReference>
<dbReference type="PROSITE" id="PS50893">
    <property type="entry name" value="ABC_TRANSPORTER_2"/>
    <property type="match status" value="1"/>
</dbReference>
<evidence type="ECO:0000256" key="1">
    <source>
        <dbReference type="ARBA" id="ARBA00022448"/>
    </source>
</evidence>
<dbReference type="Pfam" id="PF00005">
    <property type="entry name" value="ABC_tran"/>
    <property type="match status" value="1"/>
</dbReference>
<evidence type="ECO:0000259" key="4">
    <source>
        <dbReference type="PROSITE" id="PS50893"/>
    </source>
</evidence>
<evidence type="ECO:0000256" key="2">
    <source>
        <dbReference type="ARBA" id="ARBA00022741"/>
    </source>
</evidence>
<dbReference type="Gene3D" id="3.40.50.300">
    <property type="entry name" value="P-loop containing nucleotide triphosphate hydrolases"/>
    <property type="match status" value="1"/>
</dbReference>
<dbReference type="InterPro" id="IPR003439">
    <property type="entry name" value="ABC_transporter-like_ATP-bd"/>
</dbReference>
<dbReference type="PROSITE" id="PS00211">
    <property type="entry name" value="ABC_TRANSPORTER_1"/>
    <property type="match status" value="1"/>
</dbReference>
<dbReference type="EMBL" id="CP090145">
    <property type="protein sequence ID" value="UOX34274.1"/>
    <property type="molecule type" value="Genomic_DNA"/>
</dbReference>
<keyword evidence="3 5" id="KW-0067">ATP-binding</keyword>
<reference evidence="5" key="1">
    <citation type="submission" date="2021-12" db="EMBL/GenBank/DDBJ databases">
        <authorList>
            <person name="Cha I.-T."/>
            <person name="Lee K.-E."/>
            <person name="Park S.-J."/>
        </authorList>
    </citation>
    <scope>NUCLEOTIDE SEQUENCE</scope>
    <source>
        <strain evidence="5">YSM-43</strain>
    </source>
</reference>
<sequence>MKNILELKHISKNFGTEKILSEVSLSLEKGKTLSLLGSSGSGKTTLLKIIAGLEKQDSGSIFLNETEISQTKPQNRQCIYLYQEPLLFPHLNVFENIAFGLRIRKEKEELIQQKVNEIVELIDLTSHVNKMTHQLSGGQRQRISFARAIIIKPKVLLLDEPFGALDTTTREQMQKLFKKLSQTMQISSLFVTHDIKESIIMGDSISKIEKGKLIQYEDKKDFFQDSASGVQNEINFWKQFNF</sequence>
<feature type="domain" description="ABC transporter" evidence="4">
    <location>
        <begin position="5"/>
        <end position="235"/>
    </location>
</feature>
<protein>
    <submittedName>
        <fullName evidence="5">ATP-binding cassette domain-containing protein</fullName>
    </submittedName>
</protein>
<evidence type="ECO:0000256" key="3">
    <source>
        <dbReference type="ARBA" id="ARBA00022840"/>
    </source>
</evidence>
<dbReference type="PANTHER" id="PTHR42781">
    <property type="entry name" value="SPERMIDINE/PUTRESCINE IMPORT ATP-BINDING PROTEIN POTA"/>
    <property type="match status" value="1"/>
</dbReference>
<evidence type="ECO:0000313" key="6">
    <source>
        <dbReference type="Proteomes" id="UP000830454"/>
    </source>
</evidence>
<reference evidence="5" key="2">
    <citation type="submission" date="2022-04" db="EMBL/GenBank/DDBJ databases">
        <title>Complete Genome Sequence of Flavobacterium sediminilitoris YSM-43, Isolated from a Tidal Sediment.</title>
        <authorList>
            <person name="Lee P.A."/>
        </authorList>
    </citation>
    <scope>NUCLEOTIDE SEQUENCE</scope>
    <source>
        <strain evidence="5">YSM-43</strain>
    </source>
</reference>
<name>A0ABY4HN38_9FLAO</name>
<evidence type="ECO:0000313" key="5">
    <source>
        <dbReference type="EMBL" id="UOX34274.1"/>
    </source>
</evidence>
<keyword evidence="1" id="KW-0813">Transport</keyword>
<accession>A0ABY4HN38</accession>
<dbReference type="PANTHER" id="PTHR42781:SF4">
    <property type="entry name" value="SPERMIDINE_PUTRESCINE IMPORT ATP-BINDING PROTEIN POTA"/>
    <property type="match status" value="1"/>
</dbReference>
<gene>
    <name evidence="5" type="ORF">LXD69_01865</name>
</gene>